<evidence type="ECO:0000256" key="3">
    <source>
        <dbReference type="ARBA" id="ARBA00022723"/>
    </source>
</evidence>
<evidence type="ECO:0000313" key="8">
    <source>
        <dbReference type="Proteomes" id="UP000286862"/>
    </source>
</evidence>
<evidence type="ECO:0000313" key="9">
    <source>
        <dbReference type="Proteomes" id="UP000288892"/>
    </source>
</evidence>
<gene>
    <name evidence="6" type="ORF">VT99_10603</name>
    <name evidence="7" type="ORF">VU01_12161</name>
</gene>
<dbReference type="GO" id="GO:0046872">
    <property type="term" value="F:metal ion binding"/>
    <property type="evidence" value="ECO:0007669"/>
    <property type="project" value="UniProtKB-KW"/>
</dbReference>
<accession>A0A3S3QJ33</accession>
<evidence type="ECO:0000313" key="7">
    <source>
        <dbReference type="EMBL" id="RWX51075.1"/>
    </source>
</evidence>
<protein>
    <submittedName>
        <fullName evidence="6">Hemerythrin-like metal-binding domain protein</fullName>
    </submittedName>
</protein>
<dbReference type="NCBIfam" id="TIGR02481">
    <property type="entry name" value="hemeryth_dom"/>
    <property type="match status" value="1"/>
</dbReference>
<keyword evidence="3" id="KW-0479">Metal-binding</keyword>
<dbReference type="NCBIfam" id="NF033749">
    <property type="entry name" value="bact_hemeryth"/>
    <property type="match status" value="1"/>
</dbReference>
<dbReference type="InterPro" id="IPR050669">
    <property type="entry name" value="Hemerythrin"/>
</dbReference>
<evidence type="ECO:0000313" key="6">
    <source>
        <dbReference type="EMBL" id="RWX48741.1"/>
    </source>
</evidence>
<dbReference type="PROSITE" id="PS00550">
    <property type="entry name" value="HEMERYTHRINS"/>
    <property type="match status" value="1"/>
</dbReference>
<sequence>MQKNFNWLDEYGTQLAEVDQHHRRFSRIIEELSAADDRAIIRRLNGEINFDWNEIYSTGVKEIDAQHKHFLEIIKNIAEINNGAFTCSMTAGLLDDVLDYTVLHFQTEERLMKHYGYPKFSSHRKEHEVLLTELQRQVRVLKALQGPSAKMLYFLMQWFIQHTLYTDQDIGRYIQEQRRSFFQRWKLRYSRLRAFGLLKSRAAGYDCLEKKVKVSRGVAKKYSEYS</sequence>
<keyword evidence="2" id="KW-0813">Transport</keyword>
<dbReference type="GO" id="GO:0005344">
    <property type="term" value="F:oxygen carrier activity"/>
    <property type="evidence" value="ECO:0007669"/>
    <property type="project" value="UniProtKB-KW"/>
</dbReference>
<evidence type="ECO:0000256" key="1">
    <source>
        <dbReference type="ARBA" id="ARBA00010587"/>
    </source>
</evidence>
<organism evidence="6 8">
    <name type="scientific">Candidatus Electrothrix marina</name>
    <dbReference type="NCBI Taxonomy" id="1859130"/>
    <lineage>
        <taxon>Bacteria</taxon>
        <taxon>Pseudomonadati</taxon>
        <taxon>Thermodesulfobacteriota</taxon>
        <taxon>Desulfobulbia</taxon>
        <taxon>Desulfobulbales</taxon>
        <taxon>Desulfobulbaceae</taxon>
        <taxon>Candidatus Electrothrix</taxon>
    </lineage>
</organism>
<keyword evidence="2" id="KW-0561">Oxygen transport</keyword>
<dbReference type="PANTHER" id="PTHR37164">
    <property type="entry name" value="BACTERIOHEMERYTHRIN"/>
    <property type="match status" value="1"/>
</dbReference>
<dbReference type="InterPro" id="IPR012827">
    <property type="entry name" value="Hemerythrin_metal-bd"/>
</dbReference>
<dbReference type="CDD" id="cd12107">
    <property type="entry name" value="Hemerythrin"/>
    <property type="match status" value="1"/>
</dbReference>
<feature type="domain" description="Hemerythrin-like" evidence="5">
    <location>
        <begin position="58"/>
        <end position="170"/>
    </location>
</feature>
<dbReference type="Pfam" id="PF01814">
    <property type="entry name" value="Hemerythrin"/>
    <property type="match status" value="1"/>
</dbReference>
<proteinExistence type="inferred from homology"/>
<dbReference type="InterPro" id="IPR035938">
    <property type="entry name" value="Hemerythrin-like_sf"/>
</dbReference>
<dbReference type="InterPro" id="IPR012312">
    <property type="entry name" value="Hemerythrin-like"/>
</dbReference>
<dbReference type="SUPFAM" id="SSF47188">
    <property type="entry name" value="Hemerythrin-like"/>
    <property type="match status" value="1"/>
</dbReference>
<dbReference type="Proteomes" id="UP000288892">
    <property type="component" value="Unassembled WGS sequence"/>
</dbReference>
<keyword evidence="4" id="KW-0408">Iron</keyword>
<evidence type="ECO:0000259" key="5">
    <source>
        <dbReference type="Pfam" id="PF01814"/>
    </source>
</evidence>
<comment type="similarity">
    <text evidence="1">Belongs to the hemerythrin family.</text>
</comment>
<dbReference type="PANTHER" id="PTHR37164:SF1">
    <property type="entry name" value="BACTERIOHEMERYTHRIN"/>
    <property type="match status" value="1"/>
</dbReference>
<evidence type="ECO:0000256" key="2">
    <source>
        <dbReference type="ARBA" id="ARBA00022621"/>
    </source>
</evidence>
<dbReference type="Gene3D" id="1.20.120.50">
    <property type="entry name" value="Hemerythrin-like"/>
    <property type="match status" value="1"/>
</dbReference>
<dbReference type="Proteomes" id="UP000286862">
    <property type="component" value="Unassembled WGS sequence"/>
</dbReference>
<reference evidence="8 9" key="1">
    <citation type="submission" date="2017-01" db="EMBL/GenBank/DDBJ databases">
        <title>The cable genome- insights into the physiology and evolution of filamentous bacteria capable of sulfide oxidation via long distance electron transfer.</title>
        <authorList>
            <person name="Schreiber L."/>
            <person name="Bjerg J.T."/>
            <person name="Boggild A."/>
            <person name="Van De Vossenberg J."/>
            <person name="Meysman F."/>
            <person name="Nielsen L.P."/>
            <person name="Schramm A."/>
            <person name="Kjeldsen K.U."/>
        </authorList>
    </citation>
    <scope>NUCLEOTIDE SEQUENCE [LARGE SCALE GENOMIC DNA]</scope>
    <source>
        <strain evidence="6">A2</strain>
        <strain evidence="7">A5</strain>
    </source>
</reference>
<evidence type="ECO:0000256" key="4">
    <source>
        <dbReference type="ARBA" id="ARBA00023004"/>
    </source>
</evidence>
<dbReference type="AlphaFoldDB" id="A0A3S3QJ33"/>
<dbReference type="InterPro" id="IPR016131">
    <property type="entry name" value="Haemerythrin_Fe_BS"/>
</dbReference>
<comment type="caution">
    <text evidence="6">The sequence shown here is derived from an EMBL/GenBank/DDBJ whole genome shotgun (WGS) entry which is preliminary data.</text>
</comment>
<dbReference type="EMBL" id="MTKS01000216">
    <property type="protein sequence ID" value="RWX51075.1"/>
    <property type="molecule type" value="Genomic_DNA"/>
</dbReference>
<dbReference type="EMBL" id="MTKQ01000060">
    <property type="protein sequence ID" value="RWX48741.1"/>
    <property type="molecule type" value="Genomic_DNA"/>
</dbReference>
<keyword evidence="9" id="KW-1185">Reference proteome</keyword>
<name>A0A3S3QJ33_9BACT</name>